<dbReference type="Pfam" id="PF00326">
    <property type="entry name" value="Peptidase_S9"/>
    <property type="match status" value="1"/>
</dbReference>
<dbReference type="GO" id="GO:0008236">
    <property type="term" value="F:serine-type peptidase activity"/>
    <property type="evidence" value="ECO:0007669"/>
    <property type="project" value="InterPro"/>
</dbReference>
<evidence type="ECO:0000313" key="5">
    <source>
        <dbReference type="Proteomes" id="UP000886803"/>
    </source>
</evidence>
<protein>
    <submittedName>
        <fullName evidence="4">Alpha/beta hydrolase</fullName>
    </submittedName>
</protein>
<feature type="domain" description="BD-FAE-like" evidence="3">
    <location>
        <begin position="4"/>
        <end position="90"/>
    </location>
</feature>
<dbReference type="Gene3D" id="3.40.50.1820">
    <property type="entry name" value="alpha/beta hydrolase"/>
    <property type="match status" value="1"/>
</dbReference>
<evidence type="ECO:0000313" key="4">
    <source>
        <dbReference type="EMBL" id="HJB41973.1"/>
    </source>
</evidence>
<dbReference type="AlphaFoldDB" id="A0A9D2S2R1"/>
<reference evidence="4" key="1">
    <citation type="journal article" date="2021" name="PeerJ">
        <title>Extensive microbial diversity within the chicken gut microbiome revealed by metagenomics and culture.</title>
        <authorList>
            <person name="Gilroy R."/>
            <person name="Ravi A."/>
            <person name="Getino M."/>
            <person name="Pursley I."/>
            <person name="Horton D.L."/>
            <person name="Alikhan N.F."/>
            <person name="Baker D."/>
            <person name="Gharbi K."/>
            <person name="Hall N."/>
            <person name="Watson M."/>
            <person name="Adriaenssens E.M."/>
            <person name="Foster-Nyarko E."/>
            <person name="Jarju S."/>
            <person name="Secka A."/>
            <person name="Antonio M."/>
            <person name="Oren A."/>
            <person name="Chaudhuri R.R."/>
            <person name="La Ragione R."/>
            <person name="Hildebrand F."/>
            <person name="Pallen M.J."/>
        </authorList>
    </citation>
    <scope>NUCLEOTIDE SEQUENCE</scope>
    <source>
        <strain evidence="4">ChiBcec8-13705</strain>
    </source>
</reference>
<dbReference type="PANTHER" id="PTHR48081">
    <property type="entry name" value="AB HYDROLASE SUPERFAMILY PROTEIN C4A8.06C"/>
    <property type="match status" value="1"/>
</dbReference>
<keyword evidence="1 4" id="KW-0378">Hydrolase</keyword>
<dbReference type="EMBL" id="DWYG01000090">
    <property type="protein sequence ID" value="HJB41973.1"/>
    <property type="molecule type" value="Genomic_DNA"/>
</dbReference>
<dbReference type="InterPro" id="IPR049492">
    <property type="entry name" value="BD-FAE-like_dom"/>
</dbReference>
<reference evidence="4" key="2">
    <citation type="submission" date="2021-04" db="EMBL/GenBank/DDBJ databases">
        <authorList>
            <person name="Gilroy R."/>
        </authorList>
    </citation>
    <scope>NUCLEOTIDE SEQUENCE</scope>
    <source>
        <strain evidence="4">ChiBcec8-13705</strain>
    </source>
</reference>
<organism evidence="4 5">
    <name type="scientific">Candidatus Gemmiger avicola</name>
    <dbReference type="NCBI Taxonomy" id="2838605"/>
    <lineage>
        <taxon>Bacteria</taxon>
        <taxon>Bacillati</taxon>
        <taxon>Bacillota</taxon>
        <taxon>Clostridia</taxon>
        <taxon>Eubacteriales</taxon>
        <taxon>Gemmiger</taxon>
    </lineage>
</organism>
<dbReference type="GO" id="GO:0006508">
    <property type="term" value="P:proteolysis"/>
    <property type="evidence" value="ECO:0007669"/>
    <property type="project" value="InterPro"/>
</dbReference>
<feature type="non-terminal residue" evidence="4">
    <location>
        <position position="1"/>
    </location>
</feature>
<evidence type="ECO:0000256" key="1">
    <source>
        <dbReference type="ARBA" id="ARBA00022801"/>
    </source>
</evidence>
<dbReference type="InterPro" id="IPR050300">
    <property type="entry name" value="GDXG_lipolytic_enzyme"/>
</dbReference>
<feature type="domain" description="Peptidase S9 prolyl oligopeptidase catalytic" evidence="2">
    <location>
        <begin position="125"/>
        <end position="175"/>
    </location>
</feature>
<sequence length="305" mass="32171">VLPGGGYQMCSDREADPVALAYLQAGFQAFVLRYATGVQAAWPNPLEDYEAAAALIRSHAGDWALYPDKLAVIGFSAGGHLAACAAAMAGQRPNAAILGYPVVDKATVETYLPGAPDAALGVDEHTCPCFVFAGRNDTTVPVANTLAWLEALTRYDISYECHIYSQADHGFSTGESFLGTQGLCSRAPRWVADSIAWLRDVFGDFAGGALAVPRCPARVNGNRESAYNVDCTLGYLLQSPATAVIQPVLQPLLARLHLDALPASLSGLLFRQLAGMIALPPEQLAAIDTALHAVPKQQTGGDTPC</sequence>
<accession>A0A9D2S2R1</accession>
<evidence type="ECO:0000259" key="3">
    <source>
        <dbReference type="Pfam" id="PF20434"/>
    </source>
</evidence>
<dbReference type="InterPro" id="IPR001375">
    <property type="entry name" value="Peptidase_S9_cat"/>
</dbReference>
<evidence type="ECO:0000259" key="2">
    <source>
        <dbReference type="Pfam" id="PF00326"/>
    </source>
</evidence>
<dbReference type="InterPro" id="IPR029058">
    <property type="entry name" value="AB_hydrolase_fold"/>
</dbReference>
<dbReference type="PANTHER" id="PTHR48081:SF6">
    <property type="entry name" value="PEPTIDASE S9 PROLYL OLIGOPEPTIDASE CATALYTIC DOMAIN-CONTAINING PROTEIN"/>
    <property type="match status" value="1"/>
</dbReference>
<gene>
    <name evidence="4" type="ORF">H9945_05675</name>
</gene>
<dbReference type="Pfam" id="PF20434">
    <property type="entry name" value="BD-FAE"/>
    <property type="match status" value="1"/>
</dbReference>
<dbReference type="SUPFAM" id="SSF53474">
    <property type="entry name" value="alpha/beta-Hydrolases"/>
    <property type="match status" value="1"/>
</dbReference>
<comment type="caution">
    <text evidence="4">The sequence shown here is derived from an EMBL/GenBank/DDBJ whole genome shotgun (WGS) entry which is preliminary data.</text>
</comment>
<proteinExistence type="predicted"/>
<name>A0A9D2S2R1_9FIRM</name>
<dbReference type="Proteomes" id="UP000886803">
    <property type="component" value="Unassembled WGS sequence"/>
</dbReference>